<keyword evidence="3" id="KW-1003">Cell membrane</keyword>
<dbReference type="InterPro" id="IPR004638">
    <property type="entry name" value="EmrB-like"/>
</dbReference>
<evidence type="ECO:0000256" key="6">
    <source>
        <dbReference type="ARBA" id="ARBA00023136"/>
    </source>
</evidence>
<feature type="transmembrane region" description="Helical" evidence="8">
    <location>
        <begin position="138"/>
        <end position="159"/>
    </location>
</feature>
<evidence type="ECO:0000313" key="11">
    <source>
        <dbReference type="Proteomes" id="UP000698059"/>
    </source>
</evidence>
<dbReference type="PROSITE" id="PS50850">
    <property type="entry name" value="MFS"/>
    <property type="match status" value="1"/>
</dbReference>
<accession>A0ABS2LL39</accession>
<dbReference type="SUPFAM" id="SSF103473">
    <property type="entry name" value="MFS general substrate transporter"/>
    <property type="match status" value="1"/>
</dbReference>
<feature type="transmembrane region" description="Helical" evidence="8">
    <location>
        <begin position="262"/>
        <end position="285"/>
    </location>
</feature>
<keyword evidence="5 8" id="KW-1133">Transmembrane helix</keyword>
<dbReference type="Pfam" id="PF07690">
    <property type="entry name" value="MFS_1"/>
    <property type="match status" value="1"/>
</dbReference>
<gene>
    <name evidence="10" type="ORF">JOD49_003733</name>
</gene>
<feature type="transmembrane region" description="Helical" evidence="8">
    <location>
        <begin position="395"/>
        <end position="420"/>
    </location>
</feature>
<evidence type="ECO:0000256" key="7">
    <source>
        <dbReference type="SAM" id="MobiDB-lite"/>
    </source>
</evidence>
<proteinExistence type="predicted"/>
<feature type="transmembrane region" description="Helical" evidence="8">
    <location>
        <begin position="45"/>
        <end position="62"/>
    </location>
</feature>
<dbReference type="InterPro" id="IPR011701">
    <property type="entry name" value="MFS"/>
</dbReference>
<reference evidence="10 11" key="1">
    <citation type="submission" date="2021-01" db="EMBL/GenBank/DDBJ databases">
        <title>Sequencing the genomes of 1000 actinobacteria strains.</title>
        <authorList>
            <person name="Klenk H.-P."/>
        </authorList>
    </citation>
    <scope>NUCLEOTIDE SEQUENCE [LARGE SCALE GENOMIC DNA]</scope>
    <source>
        <strain evidence="10 11">DSM 46000</strain>
    </source>
</reference>
<evidence type="ECO:0000256" key="5">
    <source>
        <dbReference type="ARBA" id="ARBA00022989"/>
    </source>
</evidence>
<evidence type="ECO:0000313" key="10">
    <source>
        <dbReference type="EMBL" id="MBM7480813.1"/>
    </source>
</evidence>
<feature type="compositionally biased region" description="Acidic residues" evidence="7">
    <location>
        <begin position="553"/>
        <end position="565"/>
    </location>
</feature>
<protein>
    <submittedName>
        <fullName evidence="10">EmrB/QacA subfamily drug resistance transporter</fullName>
    </submittedName>
</protein>
<feature type="compositionally biased region" description="Polar residues" evidence="7">
    <location>
        <begin position="1"/>
        <end position="13"/>
    </location>
</feature>
<dbReference type="PRINTS" id="PR01036">
    <property type="entry name" value="TCRTETB"/>
</dbReference>
<sequence>MTTTPRTGSTPAPTQGAAPTRGAAPTEPAPSDQAAPAPETKDRKIVLLFLGLMVTMLLASLNQTVLSSALPTIVGELNGVEHMSWVITAFILASTITMPIYGKVSDVLGRKPLLLTAILLFMAGSVIGAVAGDMNLLIVGRTVQGLGGGGLMILSQAAIADVIPARERGKYMGIMGAVFAVSSVAGPLLGGWFTEGPGWRWVFWINIPLGILAALATVFLLHLPKKARSTERVRHDYLGMALMAVATTAIVLVGTWGGSQYAWGSATILGLIALAVVAAVAFVLVEKRADEPIIPLHLFADRNFTVTTIAALATGIAMFGAIGYMPTYLQMATGASATVAGLLMIPMMGSLLVTSVVTGQMVSRTGKYKVLPIVGSLILGVGLALLSTVEADTPTPMICVFLGVIGIGLGSSMQILTLIVQNSFPLREVGTATAANNYFRQVGATLGSAVVGSVFISRLTSLIAEKFPQGTGSAGGTGSLTPDLVQSLPDGVRALVIESYNEALVPLFLYMVPLAVIAAIALCFVHEKPLATSVEHEIAAESLAEGQLLVSDADPDTDADPDEASDAVGRGESVSAGARPER</sequence>
<dbReference type="InterPro" id="IPR020846">
    <property type="entry name" value="MFS_dom"/>
</dbReference>
<keyword evidence="4 8" id="KW-0812">Transmembrane</keyword>
<dbReference type="CDD" id="cd17502">
    <property type="entry name" value="MFS_Azr1_MDR_like"/>
    <property type="match status" value="1"/>
</dbReference>
<dbReference type="Gene3D" id="1.20.1720.10">
    <property type="entry name" value="Multidrug resistance protein D"/>
    <property type="match status" value="1"/>
</dbReference>
<feature type="transmembrane region" description="Helical" evidence="8">
    <location>
        <begin position="306"/>
        <end position="325"/>
    </location>
</feature>
<comment type="subcellular location">
    <subcellularLocation>
        <location evidence="1">Cell membrane</location>
        <topology evidence="1">Multi-pass membrane protein</topology>
    </subcellularLocation>
</comment>
<feature type="transmembrane region" description="Helical" evidence="8">
    <location>
        <begin position="337"/>
        <end position="358"/>
    </location>
</feature>
<dbReference type="RefSeq" id="WP_205308519.1">
    <property type="nucleotide sequence ID" value="NZ_BAAAVF010000001.1"/>
</dbReference>
<evidence type="ECO:0000259" key="9">
    <source>
        <dbReference type="PROSITE" id="PS50850"/>
    </source>
</evidence>
<feature type="transmembrane region" description="Helical" evidence="8">
    <location>
        <begin position="235"/>
        <end position="256"/>
    </location>
</feature>
<dbReference type="Proteomes" id="UP000698059">
    <property type="component" value="Unassembled WGS sequence"/>
</dbReference>
<evidence type="ECO:0000256" key="8">
    <source>
        <dbReference type="SAM" id="Phobius"/>
    </source>
</evidence>
<organism evidence="10 11">
    <name type="scientific">Oerskovia jenensis</name>
    <dbReference type="NCBI Taxonomy" id="162169"/>
    <lineage>
        <taxon>Bacteria</taxon>
        <taxon>Bacillati</taxon>
        <taxon>Actinomycetota</taxon>
        <taxon>Actinomycetes</taxon>
        <taxon>Micrococcales</taxon>
        <taxon>Cellulomonadaceae</taxon>
        <taxon>Oerskovia</taxon>
    </lineage>
</organism>
<feature type="region of interest" description="Disordered" evidence="7">
    <location>
        <begin position="549"/>
        <end position="582"/>
    </location>
</feature>
<evidence type="ECO:0000256" key="4">
    <source>
        <dbReference type="ARBA" id="ARBA00022692"/>
    </source>
</evidence>
<dbReference type="EMBL" id="JAFBBO010000001">
    <property type="protein sequence ID" value="MBM7480813.1"/>
    <property type="molecule type" value="Genomic_DNA"/>
</dbReference>
<feature type="transmembrane region" description="Helical" evidence="8">
    <location>
        <begin position="370"/>
        <end position="389"/>
    </location>
</feature>
<dbReference type="InterPro" id="IPR036259">
    <property type="entry name" value="MFS_trans_sf"/>
</dbReference>
<dbReference type="Gene3D" id="1.20.1250.20">
    <property type="entry name" value="MFS general substrate transporter like domains"/>
    <property type="match status" value="1"/>
</dbReference>
<feature type="transmembrane region" description="Helical" evidence="8">
    <location>
        <begin position="201"/>
        <end position="223"/>
    </location>
</feature>
<evidence type="ECO:0000256" key="2">
    <source>
        <dbReference type="ARBA" id="ARBA00022448"/>
    </source>
</evidence>
<comment type="caution">
    <text evidence="10">The sequence shown here is derived from an EMBL/GenBank/DDBJ whole genome shotgun (WGS) entry which is preliminary data.</text>
</comment>
<dbReference type="NCBIfam" id="TIGR00711">
    <property type="entry name" value="efflux_EmrB"/>
    <property type="match status" value="1"/>
</dbReference>
<feature type="transmembrane region" description="Helical" evidence="8">
    <location>
        <begin position="113"/>
        <end position="132"/>
    </location>
</feature>
<feature type="transmembrane region" description="Helical" evidence="8">
    <location>
        <begin position="171"/>
        <end position="189"/>
    </location>
</feature>
<name>A0ABS2LL39_9CELL</name>
<feature type="region of interest" description="Disordered" evidence="7">
    <location>
        <begin position="1"/>
        <end position="38"/>
    </location>
</feature>
<dbReference type="PANTHER" id="PTHR23501:SF197">
    <property type="entry name" value="COMD"/>
    <property type="match status" value="1"/>
</dbReference>
<keyword evidence="2" id="KW-0813">Transport</keyword>
<feature type="transmembrane region" description="Helical" evidence="8">
    <location>
        <begin position="441"/>
        <end position="464"/>
    </location>
</feature>
<keyword evidence="11" id="KW-1185">Reference proteome</keyword>
<evidence type="ECO:0000256" key="1">
    <source>
        <dbReference type="ARBA" id="ARBA00004651"/>
    </source>
</evidence>
<keyword evidence="6 8" id="KW-0472">Membrane</keyword>
<feature type="transmembrane region" description="Helical" evidence="8">
    <location>
        <begin position="503"/>
        <end position="525"/>
    </location>
</feature>
<dbReference type="PANTHER" id="PTHR23501">
    <property type="entry name" value="MAJOR FACILITATOR SUPERFAMILY"/>
    <property type="match status" value="1"/>
</dbReference>
<feature type="transmembrane region" description="Helical" evidence="8">
    <location>
        <begin position="82"/>
        <end position="101"/>
    </location>
</feature>
<evidence type="ECO:0000256" key="3">
    <source>
        <dbReference type="ARBA" id="ARBA00022475"/>
    </source>
</evidence>
<feature type="domain" description="Major facilitator superfamily (MFS) profile" evidence="9">
    <location>
        <begin position="48"/>
        <end position="530"/>
    </location>
</feature>